<reference evidence="3 5" key="1">
    <citation type="submission" date="2014-12" db="EMBL/GenBank/DDBJ databases">
        <title>Draft genome sequences of 29 type strains of Enterococci.</title>
        <authorList>
            <person name="Zhong Z."/>
            <person name="Sun Z."/>
            <person name="Liu W."/>
            <person name="Zhang W."/>
            <person name="Zhang H."/>
        </authorList>
    </citation>
    <scope>NUCLEOTIDE SEQUENCE [LARGE SCALE GENOMIC DNA]</scope>
    <source>
        <strain evidence="3 5">DSM 22801</strain>
    </source>
</reference>
<keyword evidence="1" id="KW-0472">Membrane</keyword>
<dbReference type="EMBL" id="CP013614">
    <property type="protein sequence ID" value="ALS01516.1"/>
    <property type="molecule type" value="Genomic_DNA"/>
</dbReference>
<reference evidence="2 4" key="2">
    <citation type="submission" date="2015-12" db="EMBL/GenBank/DDBJ databases">
        <authorList>
            <person name="Lauer A."/>
            <person name="Humrighouse B."/>
            <person name="Loparev V."/>
            <person name="Shewmaker P.L."/>
            <person name="Whitney A.M."/>
            <person name="McLaughlin R.W."/>
        </authorList>
    </citation>
    <scope>NUCLEOTIDE SEQUENCE [LARGE SCALE GENOMIC DNA]</scope>
    <source>
        <strain evidence="2 4">LMG 23085</strain>
    </source>
</reference>
<keyword evidence="1" id="KW-1133">Transmembrane helix</keyword>
<name>A0A0S3KB83_9ENTE</name>
<dbReference type="Proteomes" id="UP000065511">
    <property type="component" value="Chromosome"/>
</dbReference>
<evidence type="ECO:0000313" key="3">
    <source>
        <dbReference type="EMBL" id="OJG91945.1"/>
    </source>
</evidence>
<evidence type="ECO:0000313" key="2">
    <source>
        <dbReference type="EMBL" id="ALS01516.1"/>
    </source>
</evidence>
<proteinExistence type="predicted"/>
<dbReference type="Pfam" id="PF12459">
    <property type="entry name" value="DltX"/>
    <property type="match status" value="1"/>
</dbReference>
<sequence>MKAFFTQPNVQYWGKFIGKTVFYFGILLMLIYLYHYKNIDGGTFIYNEF</sequence>
<evidence type="ECO:0000313" key="5">
    <source>
        <dbReference type="Proteomes" id="UP000183039"/>
    </source>
</evidence>
<dbReference type="InterPro" id="IPR021008">
    <property type="entry name" value="DltX"/>
</dbReference>
<protein>
    <submittedName>
        <fullName evidence="2">D-alanyl-lipoteichoic acid biosynthesis protein</fullName>
    </submittedName>
</protein>
<keyword evidence="4" id="KW-1185">Reference proteome</keyword>
<dbReference type="RefSeq" id="WP_025872889.1">
    <property type="nucleotide sequence ID" value="NZ_JXLC01000009.1"/>
</dbReference>
<dbReference type="KEGG" id="ess:ATZ33_09090"/>
<gene>
    <name evidence="2" type="ORF">ATZ33_09090</name>
    <name evidence="3" type="ORF">RV15_GL003590</name>
</gene>
<evidence type="ECO:0000313" key="4">
    <source>
        <dbReference type="Proteomes" id="UP000065511"/>
    </source>
</evidence>
<organism evidence="3 5">
    <name type="scientific">Enterococcus silesiacus</name>
    <dbReference type="NCBI Taxonomy" id="332949"/>
    <lineage>
        <taxon>Bacteria</taxon>
        <taxon>Bacillati</taxon>
        <taxon>Bacillota</taxon>
        <taxon>Bacilli</taxon>
        <taxon>Lactobacillales</taxon>
        <taxon>Enterococcaceae</taxon>
        <taxon>Enterococcus</taxon>
    </lineage>
</organism>
<keyword evidence="1" id="KW-0812">Transmembrane</keyword>
<dbReference type="Proteomes" id="UP000183039">
    <property type="component" value="Unassembled WGS sequence"/>
</dbReference>
<evidence type="ECO:0000256" key="1">
    <source>
        <dbReference type="SAM" id="Phobius"/>
    </source>
</evidence>
<dbReference type="EMBL" id="JXLC01000009">
    <property type="protein sequence ID" value="OJG91945.1"/>
    <property type="molecule type" value="Genomic_DNA"/>
</dbReference>
<dbReference type="OrthoDB" id="2243021at2"/>
<accession>A0A0S3KB83</accession>
<feature type="transmembrane region" description="Helical" evidence="1">
    <location>
        <begin position="12"/>
        <end position="34"/>
    </location>
</feature>
<dbReference type="AlphaFoldDB" id="A0A0S3KB83"/>